<name>B6GZE0_PENRW</name>
<dbReference type="Proteomes" id="UP000000724">
    <property type="component" value="Contig Pc00c12"/>
</dbReference>
<reference evidence="1 2" key="1">
    <citation type="journal article" date="2008" name="Nat. Biotechnol.">
        <title>Genome sequencing and analysis of the filamentous fungus Penicillium chrysogenum.</title>
        <authorList>
            <person name="van den Berg M.A."/>
            <person name="Albang R."/>
            <person name="Albermann K."/>
            <person name="Badger J.H."/>
            <person name="Daran J.-M."/>
            <person name="Driessen A.J.M."/>
            <person name="Garcia-Estrada C."/>
            <person name="Fedorova N.D."/>
            <person name="Harris D.M."/>
            <person name="Heijne W.H.M."/>
            <person name="Joardar V.S."/>
            <person name="Kiel J.A.K.W."/>
            <person name="Kovalchuk A."/>
            <person name="Martin J.F."/>
            <person name="Nierman W.C."/>
            <person name="Nijland J.G."/>
            <person name="Pronk J.T."/>
            <person name="Roubos J.A."/>
            <person name="van der Klei I.J."/>
            <person name="van Peij N.N.M.E."/>
            <person name="Veenhuis M."/>
            <person name="von Doehren H."/>
            <person name="Wagner C."/>
            <person name="Wortman J.R."/>
            <person name="Bovenberg R.A.L."/>
        </authorList>
    </citation>
    <scope>NUCLEOTIDE SEQUENCE [LARGE SCALE GENOMIC DNA]</scope>
    <source>
        <strain evidence="2">ATCC 28089 / DSM 1075 / NRRL 1951 / Wisconsin 54-1255</strain>
    </source>
</reference>
<dbReference type="OrthoDB" id="10410108at2759"/>
<evidence type="ECO:0000313" key="2">
    <source>
        <dbReference type="Proteomes" id="UP000000724"/>
    </source>
</evidence>
<proteinExistence type="predicted"/>
<dbReference type="AlphaFoldDB" id="B6GZE0"/>
<accession>B6GZE0</accession>
<dbReference type="EMBL" id="AM920427">
    <property type="protein sequence ID" value="CAP79824.1"/>
    <property type="molecule type" value="Genomic_DNA"/>
</dbReference>
<evidence type="ECO:0000313" key="1">
    <source>
        <dbReference type="EMBL" id="CAP79824.1"/>
    </source>
</evidence>
<organism evidence="1 2">
    <name type="scientific">Penicillium rubens (strain ATCC 28089 / DSM 1075 / NRRL 1951 / Wisconsin 54-1255)</name>
    <name type="common">Penicillium chrysogenum</name>
    <dbReference type="NCBI Taxonomy" id="500485"/>
    <lineage>
        <taxon>Eukaryota</taxon>
        <taxon>Fungi</taxon>
        <taxon>Dikarya</taxon>
        <taxon>Ascomycota</taxon>
        <taxon>Pezizomycotina</taxon>
        <taxon>Eurotiomycetes</taxon>
        <taxon>Eurotiomycetidae</taxon>
        <taxon>Eurotiales</taxon>
        <taxon>Aspergillaceae</taxon>
        <taxon>Penicillium</taxon>
        <taxon>Penicillium chrysogenum species complex</taxon>
    </lineage>
</organism>
<protein>
    <submittedName>
        <fullName evidence="1">Uncharacterized protein</fullName>
    </submittedName>
</protein>
<dbReference type="VEuPathDB" id="FungiDB:PCH_Pc12g01970"/>
<keyword evidence="2" id="KW-1185">Reference proteome</keyword>
<dbReference type="HOGENOM" id="CLU_2134337_0_0_1"/>
<gene>
    <name evidence="1" type="ORF">Pc12g01970</name>
    <name evidence="1" type="ORF">PCH_Pc12g01970</name>
</gene>
<sequence>MDSEVLNLRAKTSTLGFLFRKLSGVGLMKSEATPVHRLSIGLVQGLPKVCRWTSSGFIHKEQCMQCLVVGAYSSMMLGSRYQCPADWVLASSNSDIHTACPLPPVIMESGFTF</sequence>